<feature type="transmembrane region" description="Helical" evidence="2">
    <location>
        <begin position="411"/>
        <end position="432"/>
    </location>
</feature>
<feature type="transmembrane region" description="Helical" evidence="2">
    <location>
        <begin position="472"/>
        <end position="489"/>
    </location>
</feature>
<evidence type="ECO:0000313" key="4">
    <source>
        <dbReference type="Proteomes" id="UP000717515"/>
    </source>
</evidence>
<evidence type="ECO:0000256" key="1">
    <source>
        <dbReference type="SAM" id="MobiDB-lite"/>
    </source>
</evidence>
<feature type="transmembrane region" description="Helical" evidence="2">
    <location>
        <begin position="225"/>
        <end position="249"/>
    </location>
</feature>
<feature type="compositionally biased region" description="Pro residues" evidence="1">
    <location>
        <begin position="176"/>
        <end position="188"/>
    </location>
</feature>
<evidence type="ECO:0000256" key="2">
    <source>
        <dbReference type="SAM" id="Phobius"/>
    </source>
</evidence>
<dbReference type="PANTHER" id="PTHR34391">
    <property type="entry name" value="UPF0658 GOLGI APPARATUS MEMBRANE PROTEIN C1952.10C-RELATED"/>
    <property type="match status" value="1"/>
</dbReference>
<proteinExistence type="predicted"/>
<sequence length="565" mass="63652">MSDNTSQHSQASLMPGPMSNQGPGQDNHTGYHTQQHQQQQRAFYQDINDHTPLHNNSPPKSASSQAYSNNNDSNTNFPAPYSTNNNAYQNGDSNNPRAITRQPTQQQQQQLQLQKQHQQRLQEQIQAEDSLRMNLQLDSQHRTHNQNQNRVPRMPPAAITATAAAQNLGNTDEPKPPPSYYSYPPQPSHSPTSQLSPSGADASNSTFKARLRRFVRFPCSTYGKAMILVVAVEAVLVIIMQVVIVILYFDSLVDEPPEQKAGVITTVSLPPYLDPLNQSRSIPAYLMVFVFAQLFQLVIAWDAVRAQNTIELIGIVIFNLCCFAYSIFEISQIRNSLENGGAAGFFDPPSRATELQSRLQPFLIVDVCVIGLTQCIVTWLAYQLFQEFGWMIYKKIGADPNMKKMYRAYQIYLVLIKVDLFFFVGFSIQFIYLALTRRGQDPEYWLTIIVLPLTILILFIAVYAVRHESRKWMASFLAAMLAGVVYFVFKVVRMYVGEKAPLYKGVNQFLTLFASLCLITILATIANATICYRNFGKGLKPHLLREARESPSATSPTNGRTMVID</sequence>
<keyword evidence="2" id="KW-1133">Transmembrane helix</keyword>
<keyword evidence="2" id="KW-0472">Membrane</keyword>
<comment type="caution">
    <text evidence="3">The sequence shown here is derived from an EMBL/GenBank/DDBJ whole genome shotgun (WGS) entry which is preliminary data.</text>
</comment>
<organism evidence="3 4">
    <name type="scientific">Mortierella alpina</name>
    <name type="common">Oleaginous fungus</name>
    <name type="synonym">Mortierella renispora</name>
    <dbReference type="NCBI Taxonomy" id="64518"/>
    <lineage>
        <taxon>Eukaryota</taxon>
        <taxon>Fungi</taxon>
        <taxon>Fungi incertae sedis</taxon>
        <taxon>Mucoromycota</taxon>
        <taxon>Mortierellomycotina</taxon>
        <taxon>Mortierellomycetes</taxon>
        <taxon>Mortierellales</taxon>
        <taxon>Mortierellaceae</taxon>
        <taxon>Mortierella</taxon>
    </lineage>
</organism>
<feature type="transmembrane region" description="Helical" evidence="2">
    <location>
        <begin position="509"/>
        <end position="532"/>
    </location>
</feature>
<feature type="compositionally biased region" description="Polar residues" evidence="1">
    <location>
        <begin position="1"/>
        <end position="33"/>
    </location>
</feature>
<evidence type="ECO:0000313" key="3">
    <source>
        <dbReference type="EMBL" id="KAG9323098.1"/>
    </source>
</evidence>
<dbReference type="EMBL" id="JAIFTL010000115">
    <property type="protein sequence ID" value="KAG9323098.1"/>
    <property type="molecule type" value="Genomic_DNA"/>
</dbReference>
<reference evidence="3" key="1">
    <citation type="submission" date="2021-07" db="EMBL/GenBank/DDBJ databases">
        <title>Draft genome of Mortierella alpina, strain LL118, isolated from an aspen leaf litter sample.</title>
        <authorList>
            <person name="Yang S."/>
            <person name="Vinatzer B.A."/>
        </authorList>
    </citation>
    <scope>NUCLEOTIDE SEQUENCE</scope>
    <source>
        <strain evidence="3">LL118</strain>
    </source>
</reference>
<accession>A0A9P8A1R2</accession>
<dbReference type="Proteomes" id="UP000717515">
    <property type="component" value="Unassembled WGS sequence"/>
</dbReference>
<feature type="compositionally biased region" description="Low complexity" evidence="1">
    <location>
        <begin position="189"/>
        <end position="198"/>
    </location>
</feature>
<feature type="region of interest" description="Disordered" evidence="1">
    <location>
        <begin position="1"/>
        <end position="123"/>
    </location>
</feature>
<feature type="compositionally biased region" description="Polar residues" evidence="1">
    <location>
        <begin position="53"/>
        <end position="97"/>
    </location>
</feature>
<keyword evidence="2" id="KW-0812">Transmembrane</keyword>
<feature type="transmembrane region" description="Helical" evidence="2">
    <location>
        <begin position="282"/>
        <end position="303"/>
    </location>
</feature>
<dbReference type="InterPro" id="IPR040410">
    <property type="entry name" value="UPF0658_Golgi"/>
</dbReference>
<gene>
    <name evidence="3" type="ORF">KVV02_004218</name>
</gene>
<feature type="compositionally biased region" description="Low complexity" evidence="1">
    <location>
        <begin position="102"/>
        <end position="123"/>
    </location>
</feature>
<feature type="region of interest" description="Disordered" evidence="1">
    <location>
        <begin position="168"/>
        <end position="203"/>
    </location>
</feature>
<name>A0A9P8A1R2_MORAP</name>
<feature type="transmembrane region" description="Helical" evidence="2">
    <location>
        <begin position="362"/>
        <end position="385"/>
    </location>
</feature>
<feature type="transmembrane region" description="Helical" evidence="2">
    <location>
        <begin position="444"/>
        <end position="465"/>
    </location>
</feature>
<feature type="transmembrane region" description="Helical" evidence="2">
    <location>
        <begin position="310"/>
        <end position="328"/>
    </location>
</feature>
<dbReference type="AlphaFoldDB" id="A0A9P8A1R2"/>
<dbReference type="GO" id="GO:0005794">
    <property type="term" value="C:Golgi apparatus"/>
    <property type="evidence" value="ECO:0007669"/>
    <property type="project" value="TreeGrafter"/>
</dbReference>
<protein>
    <submittedName>
        <fullName evidence="3">Uncharacterized protein</fullName>
    </submittedName>
</protein>
<dbReference type="PANTHER" id="PTHR34391:SF1">
    <property type="entry name" value="UPF0658 GOLGI APPARATUS MEMBRANE PROTEIN C1952.10C-RELATED"/>
    <property type="match status" value="1"/>
</dbReference>